<evidence type="ECO:0000313" key="2">
    <source>
        <dbReference type="EMBL" id="KAK3108777.1"/>
    </source>
</evidence>
<accession>A0AA89CBW6</accession>
<feature type="domain" description="Deoxynucleoside kinase" evidence="1">
    <location>
        <begin position="27"/>
        <end position="202"/>
    </location>
</feature>
<dbReference type="Proteomes" id="UP001186944">
    <property type="component" value="Unassembled WGS sequence"/>
</dbReference>
<proteinExistence type="predicted"/>
<dbReference type="InterPro" id="IPR050566">
    <property type="entry name" value="Deoxyribonucleoside_kinase"/>
</dbReference>
<evidence type="ECO:0000313" key="3">
    <source>
        <dbReference type="Proteomes" id="UP001186944"/>
    </source>
</evidence>
<comment type="caution">
    <text evidence="2">The sequence shown here is derived from an EMBL/GenBank/DDBJ whole genome shotgun (WGS) entry which is preliminary data.</text>
</comment>
<protein>
    <recommendedName>
        <fullName evidence="1">Deoxynucleoside kinase domain-containing protein</fullName>
    </recommendedName>
</protein>
<dbReference type="InterPro" id="IPR027417">
    <property type="entry name" value="P-loop_NTPase"/>
</dbReference>
<dbReference type="PANTHER" id="PTHR10513">
    <property type="entry name" value="DEOXYNUCLEOSIDE KINASE"/>
    <property type="match status" value="1"/>
</dbReference>
<evidence type="ECO:0000259" key="1">
    <source>
        <dbReference type="Pfam" id="PF01712"/>
    </source>
</evidence>
<dbReference type="SUPFAM" id="SSF52540">
    <property type="entry name" value="P-loop containing nucleoside triphosphate hydrolases"/>
    <property type="match status" value="1"/>
</dbReference>
<dbReference type="Gene3D" id="3.40.50.300">
    <property type="entry name" value="P-loop containing nucleotide triphosphate hydrolases"/>
    <property type="match status" value="1"/>
</dbReference>
<dbReference type="PANTHER" id="PTHR10513:SF15">
    <property type="entry name" value="NADH DEHYDROGENASE [UBIQUINONE] 1 ALPHA SUBCOMPLEX SUBUNIT 10, MITOCHONDRIAL"/>
    <property type="match status" value="1"/>
</dbReference>
<organism evidence="2 3">
    <name type="scientific">Pinctada imbricata</name>
    <name type="common">Atlantic pearl-oyster</name>
    <name type="synonym">Pinctada martensii</name>
    <dbReference type="NCBI Taxonomy" id="66713"/>
    <lineage>
        <taxon>Eukaryota</taxon>
        <taxon>Metazoa</taxon>
        <taxon>Spiralia</taxon>
        <taxon>Lophotrochozoa</taxon>
        <taxon>Mollusca</taxon>
        <taxon>Bivalvia</taxon>
        <taxon>Autobranchia</taxon>
        <taxon>Pteriomorphia</taxon>
        <taxon>Pterioida</taxon>
        <taxon>Pterioidea</taxon>
        <taxon>Pteriidae</taxon>
        <taxon>Pinctada</taxon>
    </lineage>
</organism>
<keyword evidence="3" id="KW-1185">Reference proteome</keyword>
<dbReference type="GO" id="GO:0005739">
    <property type="term" value="C:mitochondrion"/>
    <property type="evidence" value="ECO:0007669"/>
    <property type="project" value="GOC"/>
</dbReference>
<dbReference type="EMBL" id="VSWD01000001">
    <property type="protein sequence ID" value="KAK3108777.1"/>
    <property type="molecule type" value="Genomic_DNA"/>
</dbReference>
<gene>
    <name evidence="2" type="ORF">FSP39_015500</name>
</gene>
<name>A0AA89CBW6_PINIB</name>
<dbReference type="InterPro" id="IPR031314">
    <property type="entry name" value="DNK_dom"/>
</dbReference>
<dbReference type="AlphaFoldDB" id="A0AA89CBW6"/>
<dbReference type="GO" id="GO:0006120">
    <property type="term" value="P:mitochondrial electron transport, NADH to ubiquinone"/>
    <property type="evidence" value="ECO:0007669"/>
    <property type="project" value="TreeGrafter"/>
</dbReference>
<dbReference type="Pfam" id="PF01712">
    <property type="entry name" value="dNK"/>
    <property type="match status" value="1"/>
</dbReference>
<sequence>MDGDPTPFKEFFGKPIFLRFDENTRVIVVEGNVASMKHEFAKKVADEFDMLLVPDIDFNKIYTNEAGVDFTTFNTPLGENVYFNLQNFLMNPNLRNERFFFKSQIQMLRSRLGNYMKALEHMFRTGQGVVIVRSPHSDNLIPAVLRDMNLISKAAYREYMRFYKEVDLCCWLPHMVIHMDASVDFCLDRIKKRENPFELNSPFLNRQFLELYDKHFEFDYLVRNQRFVEYLNFDPADYGDWEMVVELLESFDLLPPEFQSEKGTKFHQWNRLMKKEWNNYFKFTMDKKEMDFLFLEPITDVHIEMLSVPQRNLEGDLLDFHGLSPEDADVYDVTKQRKQMTA</sequence>
<reference evidence="2" key="1">
    <citation type="submission" date="2019-08" db="EMBL/GenBank/DDBJ databases">
        <title>The improved chromosome-level genome for the pearl oyster Pinctada fucata martensii using PacBio sequencing and Hi-C.</title>
        <authorList>
            <person name="Zheng Z."/>
        </authorList>
    </citation>
    <scope>NUCLEOTIDE SEQUENCE</scope>
    <source>
        <strain evidence="2">ZZ-2019</strain>
        <tissue evidence="2">Adductor muscle</tissue>
    </source>
</reference>